<dbReference type="InterPro" id="IPR016169">
    <property type="entry name" value="FAD-bd_PCMH_sub2"/>
</dbReference>
<dbReference type="Gene3D" id="3.10.580.10">
    <property type="entry name" value="CBS-domain"/>
    <property type="match status" value="1"/>
</dbReference>
<dbReference type="Pfam" id="PF03471">
    <property type="entry name" value="CorC_HlyC"/>
    <property type="match status" value="1"/>
</dbReference>
<dbReference type="Gene3D" id="3.30.465.10">
    <property type="match status" value="1"/>
</dbReference>
<feature type="compositionally biased region" description="Low complexity" evidence="5">
    <location>
        <begin position="316"/>
        <end position="333"/>
    </location>
</feature>
<dbReference type="InterPro" id="IPR046342">
    <property type="entry name" value="CBS_dom_sf"/>
</dbReference>
<evidence type="ECO:0000313" key="7">
    <source>
        <dbReference type="EMBL" id="MDN3562880.1"/>
    </source>
</evidence>
<evidence type="ECO:0000256" key="4">
    <source>
        <dbReference type="PROSITE-ProRule" id="PRU00703"/>
    </source>
</evidence>
<comment type="caution">
    <text evidence="7">The sequence shown here is derived from an EMBL/GenBank/DDBJ whole genome shotgun (WGS) entry which is preliminary data.</text>
</comment>
<dbReference type="InterPro" id="IPR000644">
    <property type="entry name" value="CBS_dom"/>
</dbReference>
<evidence type="ECO:0000256" key="1">
    <source>
        <dbReference type="ARBA" id="ARBA00006446"/>
    </source>
</evidence>
<dbReference type="RefSeq" id="WP_290314602.1">
    <property type="nucleotide sequence ID" value="NZ_JAUFPN010000006.1"/>
</dbReference>
<dbReference type="Pfam" id="PF00571">
    <property type="entry name" value="CBS"/>
    <property type="match status" value="2"/>
</dbReference>
<dbReference type="CDD" id="cd04590">
    <property type="entry name" value="CBS_pair_CorC_HlyC_assoc"/>
    <property type="match status" value="1"/>
</dbReference>
<dbReference type="PANTHER" id="PTHR22777:SF27">
    <property type="entry name" value="MAGNESIUM AND COBALT EFFLUX PROTEIN CORC"/>
    <property type="match status" value="1"/>
</dbReference>
<dbReference type="PROSITE" id="PS51371">
    <property type="entry name" value="CBS"/>
    <property type="match status" value="2"/>
</dbReference>
<dbReference type="InterPro" id="IPR005170">
    <property type="entry name" value="Transptr-assoc_dom"/>
</dbReference>
<feature type="region of interest" description="Disordered" evidence="5">
    <location>
        <begin position="288"/>
        <end position="333"/>
    </location>
</feature>
<protein>
    <submittedName>
        <fullName evidence="7">Hemolysin family protein</fullName>
    </submittedName>
</protein>
<dbReference type="PANTHER" id="PTHR22777">
    <property type="entry name" value="HEMOLYSIN-RELATED"/>
    <property type="match status" value="1"/>
</dbReference>
<accession>A0ABT7ZZI3</accession>
<evidence type="ECO:0000256" key="3">
    <source>
        <dbReference type="ARBA" id="ARBA00023122"/>
    </source>
</evidence>
<organism evidence="7 8">
    <name type="scientific">Paeniroseomonas aquatica</name>
    <dbReference type="NCBI Taxonomy" id="373043"/>
    <lineage>
        <taxon>Bacteria</taxon>
        <taxon>Pseudomonadati</taxon>
        <taxon>Pseudomonadota</taxon>
        <taxon>Alphaproteobacteria</taxon>
        <taxon>Acetobacterales</taxon>
        <taxon>Acetobacteraceae</taxon>
        <taxon>Paeniroseomonas</taxon>
    </lineage>
</organism>
<sequence length="333" mass="36139">MSAANGNGRDGLMWRLQGLLRKREAESVRDRMEELIEEPHLPQGAALPGQRGADLDAQERALLGNVLKLRDKTAGDVMLPRADIMAMPEDYSLEQAIRLIQRDGHSRYPVFRKQLDDVVGMVHIKDVFASVGNDANFDMKAILRKPLFVVPSVPVLDLLLQMRQARIHMALVVDEYGGIDGLVTIEDLVETITGDISDEHDEPGPPQMVERPDGTIELDARTPVEIFEAKLGPVLTEEERASDIDTMGGLVFTLAGRVPAKGELVSHSSGLEFRVLEADPRRVRRLRVRRPGSGPQAIPAAIAAPAVPGPPGPGQGPSQGPSQGPPGQQQAAE</sequence>
<dbReference type="InterPro" id="IPR036318">
    <property type="entry name" value="FAD-bd_PCMH-like_sf"/>
</dbReference>
<dbReference type="SUPFAM" id="SSF56176">
    <property type="entry name" value="FAD-binding/transporter-associated domain-like"/>
    <property type="match status" value="1"/>
</dbReference>
<evidence type="ECO:0000256" key="2">
    <source>
        <dbReference type="ARBA" id="ARBA00022737"/>
    </source>
</evidence>
<evidence type="ECO:0000313" key="8">
    <source>
        <dbReference type="Proteomes" id="UP001529369"/>
    </source>
</evidence>
<keyword evidence="3 4" id="KW-0129">CBS domain</keyword>
<gene>
    <name evidence="7" type="ORF">QWZ14_00590</name>
</gene>
<evidence type="ECO:0000256" key="5">
    <source>
        <dbReference type="SAM" id="MobiDB-lite"/>
    </source>
</evidence>
<proteinExistence type="inferred from homology"/>
<dbReference type="SUPFAM" id="SSF54631">
    <property type="entry name" value="CBS-domain pair"/>
    <property type="match status" value="1"/>
</dbReference>
<name>A0ABT7ZZI3_9PROT</name>
<evidence type="ECO:0000259" key="6">
    <source>
        <dbReference type="PROSITE" id="PS51371"/>
    </source>
</evidence>
<keyword evidence="2" id="KW-0677">Repeat</keyword>
<keyword evidence="8" id="KW-1185">Reference proteome</keyword>
<dbReference type="Proteomes" id="UP001529369">
    <property type="component" value="Unassembled WGS sequence"/>
</dbReference>
<feature type="compositionally biased region" description="Low complexity" evidence="5">
    <location>
        <begin position="291"/>
        <end position="306"/>
    </location>
</feature>
<comment type="similarity">
    <text evidence="1">Belongs to the UPF0053 family. Hemolysin C subfamily.</text>
</comment>
<reference evidence="8" key="1">
    <citation type="journal article" date="2019" name="Int. J. Syst. Evol. Microbiol.">
        <title>The Global Catalogue of Microorganisms (GCM) 10K type strain sequencing project: providing services to taxonomists for standard genome sequencing and annotation.</title>
        <authorList>
            <consortium name="The Broad Institute Genomics Platform"/>
            <consortium name="The Broad Institute Genome Sequencing Center for Infectious Disease"/>
            <person name="Wu L."/>
            <person name="Ma J."/>
        </authorList>
    </citation>
    <scope>NUCLEOTIDE SEQUENCE [LARGE SCALE GENOMIC DNA]</scope>
    <source>
        <strain evidence="8">CECT 7131</strain>
    </source>
</reference>
<feature type="domain" description="CBS" evidence="6">
    <location>
        <begin position="78"/>
        <end position="139"/>
    </location>
</feature>
<dbReference type="SMART" id="SM00116">
    <property type="entry name" value="CBS"/>
    <property type="match status" value="2"/>
</dbReference>
<dbReference type="EMBL" id="JAUFPN010000006">
    <property type="protein sequence ID" value="MDN3562880.1"/>
    <property type="molecule type" value="Genomic_DNA"/>
</dbReference>
<feature type="domain" description="CBS" evidence="6">
    <location>
        <begin position="142"/>
        <end position="202"/>
    </location>
</feature>
<dbReference type="InterPro" id="IPR044751">
    <property type="entry name" value="Ion_transp-like_CBS"/>
</dbReference>
<dbReference type="SMART" id="SM01091">
    <property type="entry name" value="CorC_HlyC"/>
    <property type="match status" value="1"/>
</dbReference>